<sequence>MTTCKQASQIQNQPIELPSGTELRMGGSVCVTNPRSPDLLTGCDSASVIGSLCQNTCFSALWSKRIGSSNSTHNPLHLPVFTAPVLKRDVQQKTNQPQH</sequence>
<dbReference type="EMBL" id="JAHDVG010000483">
    <property type="protein sequence ID" value="KAH1170771.1"/>
    <property type="molecule type" value="Genomic_DNA"/>
</dbReference>
<evidence type="ECO:0000313" key="1">
    <source>
        <dbReference type="EMBL" id="KAH1170771.1"/>
    </source>
</evidence>
<proteinExistence type="predicted"/>
<dbReference type="AlphaFoldDB" id="A0A9D3X0V3"/>
<accession>A0A9D3X0V3</accession>
<gene>
    <name evidence="1" type="ORF">KIL84_006389</name>
</gene>
<organism evidence="1 2">
    <name type="scientific">Mauremys mutica</name>
    <name type="common">yellowpond turtle</name>
    <dbReference type="NCBI Taxonomy" id="74926"/>
    <lineage>
        <taxon>Eukaryota</taxon>
        <taxon>Metazoa</taxon>
        <taxon>Chordata</taxon>
        <taxon>Craniata</taxon>
        <taxon>Vertebrata</taxon>
        <taxon>Euteleostomi</taxon>
        <taxon>Archelosauria</taxon>
        <taxon>Testudinata</taxon>
        <taxon>Testudines</taxon>
        <taxon>Cryptodira</taxon>
        <taxon>Durocryptodira</taxon>
        <taxon>Testudinoidea</taxon>
        <taxon>Geoemydidae</taxon>
        <taxon>Geoemydinae</taxon>
        <taxon>Mauremys</taxon>
    </lineage>
</organism>
<reference evidence="1" key="1">
    <citation type="submission" date="2021-09" db="EMBL/GenBank/DDBJ databases">
        <title>The genome of Mauremys mutica provides insights into the evolution of semi-aquatic lifestyle.</title>
        <authorList>
            <person name="Gong S."/>
            <person name="Gao Y."/>
        </authorList>
    </citation>
    <scope>NUCLEOTIDE SEQUENCE</scope>
    <source>
        <strain evidence="1">MM-2020</strain>
        <tissue evidence="1">Muscle</tissue>
    </source>
</reference>
<dbReference type="Proteomes" id="UP000827986">
    <property type="component" value="Unassembled WGS sequence"/>
</dbReference>
<name>A0A9D3X0V3_9SAUR</name>
<evidence type="ECO:0000313" key="2">
    <source>
        <dbReference type="Proteomes" id="UP000827986"/>
    </source>
</evidence>
<protein>
    <submittedName>
        <fullName evidence="1">Uncharacterized protein</fullName>
    </submittedName>
</protein>
<comment type="caution">
    <text evidence="1">The sequence shown here is derived from an EMBL/GenBank/DDBJ whole genome shotgun (WGS) entry which is preliminary data.</text>
</comment>
<keyword evidence="2" id="KW-1185">Reference proteome</keyword>